<feature type="compositionally biased region" description="Basic residues" evidence="1">
    <location>
        <begin position="41"/>
        <end position="61"/>
    </location>
</feature>
<accession>A0A9P0MIA7</accession>
<evidence type="ECO:0000313" key="3">
    <source>
        <dbReference type="Proteomes" id="UP001152888"/>
    </source>
</evidence>
<feature type="region of interest" description="Disordered" evidence="1">
    <location>
        <begin position="37"/>
        <end position="61"/>
    </location>
</feature>
<gene>
    <name evidence="2" type="ORF">ACAOBT_LOCUS33468</name>
</gene>
<keyword evidence="3" id="KW-1185">Reference proteome</keyword>
<dbReference type="EMBL" id="CAKOFQ010008325">
    <property type="protein sequence ID" value="CAH2013437.1"/>
    <property type="molecule type" value="Genomic_DNA"/>
</dbReference>
<organism evidence="2 3">
    <name type="scientific">Acanthoscelides obtectus</name>
    <name type="common">Bean weevil</name>
    <name type="synonym">Bruchus obtectus</name>
    <dbReference type="NCBI Taxonomy" id="200917"/>
    <lineage>
        <taxon>Eukaryota</taxon>
        <taxon>Metazoa</taxon>
        <taxon>Ecdysozoa</taxon>
        <taxon>Arthropoda</taxon>
        <taxon>Hexapoda</taxon>
        <taxon>Insecta</taxon>
        <taxon>Pterygota</taxon>
        <taxon>Neoptera</taxon>
        <taxon>Endopterygota</taxon>
        <taxon>Coleoptera</taxon>
        <taxon>Polyphaga</taxon>
        <taxon>Cucujiformia</taxon>
        <taxon>Chrysomeloidea</taxon>
        <taxon>Chrysomelidae</taxon>
        <taxon>Bruchinae</taxon>
        <taxon>Bruchini</taxon>
        <taxon>Acanthoscelides</taxon>
    </lineage>
</organism>
<comment type="caution">
    <text evidence="2">The sequence shown here is derived from an EMBL/GenBank/DDBJ whole genome shotgun (WGS) entry which is preliminary data.</text>
</comment>
<dbReference type="Proteomes" id="UP001152888">
    <property type="component" value="Unassembled WGS sequence"/>
</dbReference>
<proteinExistence type="predicted"/>
<name>A0A9P0MIA7_ACAOB</name>
<evidence type="ECO:0000256" key="1">
    <source>
        <dbReference type="SAM" id="MobiDB-lite"/>
    </source>
</evidence>
<evidence type="ECO:0000313" key="2">
    <source>
        <dbReference type="EMBL" id="CAH2013437.1"/>
    </source>
</evidence>
<dbReference type="AlphaFoldDB" id="A0A9P0MIA7"/>
<reference evidence="2" key="1">
    <citation type="submission" date="2022-03" db="EMBL/GenBank/DDBJ databases">
        <authorList>
            <person name="Sayadi A."/>
        </authorList>
    </citation>
    <scope>NUCLEOTIDE SEQUENCE</scope>
</reference>
<sequence>MKIEKRMRKGCKVSERRVHFEKHCVVDLPVERTQETLPQERRRKVHKKKLQCTKKRSCMEN</sequence>
<protein>
    <submittedName>
        <fullName evidence="2">Uncharacterized protein</fullName>
    </submittedName>
</protein>